<gene>
    <name evidence="1" type="ORF">M408DRAFT_64968</name>
</gene>
<sequence length="245" mass="27171">MDVDAILEDSISLFGDERKDTTTVLYGSITINVPPKALTLLADQLFSPTFALTELLEQGAIPCAGKNWLELGAGTGLVSIVAAASSQFPATVVITDYPDALILDNLKANVARNKNLLSRQCKVWVEGYAWGTKPDHLLTEPTRQGFDIVVMSDLLYFDKSHGILLESVQLLLSRTQDARLFVAAGKYTPPNVCQSFLREGEKMGLIWEEKMLKDCWEGTTVSGSYTVEELQARKNNSRLWIGRWK</sequence>
<dbReference type="HOGENOM" id="CLU_032409_3_0_1"/>
<reference evidence="2" key="2">
    <citation type="submission" date="2015-01" db="EMBL/GenBank/DDBJ databases">
        <title>Evolutionary Origins and Diversification of the Mycorrhizal Mutualists.</title>
        <authorList>
            <consortium name="DOE Joint Genome Institute"/>
            <consortium name="Mycorrhizal Genomics Consortium"/>
            <person name="Kohler A."/>
            <person name="Kuo A."/>
            <person name="Nagy L.G."/>
            <person name="Floudas D."/>
            <person name="Copeland A."/>
            <person name="Barry K.W."/>
            <person name="Cichocki N."/>
            <person name="Veneault-Fourrey C."/>
            <person name="LaButti K."/>
            <person name="Lindquist E.A."/>
            <person name="Lipzen A."/>
            <person name="Lundell T."/>
            <person name="Morin E."/>
            <person name="Murat C."/>
            <person name="Riley R."/>
            <person name="Ohm R."/>
            <person name="Sun H."/>
            <person name="Tunlid A."/>
            <person name="Henrissat B."/>
            <person name="Grigoriev I.V."/>
            <person name="Hibbett D.S."/>
            <person name="Martin F."/>
        </authorList>
    </citation>
    <scope>NUCLEOTIDE SEQUENCE [LARGE SCALE GENOMIC DNA]</scope>
    <source>
        <strain evidence="2">MAFF 305830</strain>
    </source>
</reference>
<dbReference type="InterPro" id="IPR029063">
    <property type="entry name" value="SAM-dependent_MTases_sf"/>
</dbReference>
<dbReference type="Pfam" id="PF10294">
    <property type="entry name" value="Methyltransf_16"/>
    <property type="match status" value="1"/>
</dbReference>
<dbReference type="OrthoDB" id="46564at2759"/>
<dbReference type="GO" id="GO:0008757">
    <property type="term" value="F:S-adenosylmethionine-dependent methyltransferase activity"/>
    <property type="evidence" value="ECO:0007669"/>
    <property type="project" value="UniProtKB-ARBA"/>
</dbReference>
<evidence type="ECO:0000313" key="2">
    <source>
        <dbReference type="Proteomes" id="UP000054097"/>
    </source>
</evidence>
<dbReference type="Gene3D" id="3.40.50.150">
    <property type="entry name" value="Vaccinia Virus protein VP39"/>
    <property type="match status" value="1"/>
</dbReference>
<dbReference type="SUPFAM" id="SSF53335">
    <property type="entry name" value="S-adenosyl-L-methionine-dependent methyltransferases"/>
    <property type="match status" value="1"/>
</dbReference>
<name>A0A0C2WYP7_SERVB</name>
<keyword evidence="2" id="KW-1185">Reference proteome</keyword>
<dbReference type="STRING" id="933852.A0A0C2WYP7"/>
<evidence type="ECO:0000313" key="1">
    <source>
        <dbReference type="EMBL" id="KIM31198.1"/>
    </source>
</evidence>
<dbReference type="InterPro" id="IPR019410">
    <property type="entry name" value="Methyltransf_16"/>
</dbReference>
<organism evidence="1 2">
    <name type="scientific">Serendipita vermifera MAFF 305830</name>
    <dbReference type="NCBI Taxonomy" id="933852"/>
    <lineage>
        <taxon>Eukaryota</taxon>
        <taxon>Fungi</taxon>
        <taxon>Dikarya</taxon>
        <taxon>Basidiomycota</taxon>
        <taxon>Agaricomycotina</taxon>
        <taxon>Agaricomycetes</taxon>
        <taxon>Sebacinales</taxon>
        <taxon>Serendipitaceae</taxon>
        <taxon>Serendipita</taxon>
    </lineage>
</organism>
<dbReference type="Proteomes" id="UP000054097">
    <property type="component" value="Unassembled WGS sequence"/>
</dbReference>
<protein>
    <submittedName>
        <fullName evidence="1">Uncharacterized protein</fullName>
    </submittedName>
</protein>
<proteinExistence type="predicted"/>
<dbReference type="EMBL" id="KN824282">
    <property type="protein sequence ID" value="KIM31198.1"/>
    <property type="molecule type" value="Genomic_DNA"/>
</dbReference>
<dbReference type="AlphaFoldDB" id="A0A0C2WYP7"/>
<reference evidence="1 2" key="1">
    <citation type="submission" date="2014-04" db="EMBL/GenBank/DDBJ databases">
        <authorList>
            <consortium name="DOE Joint Genome Institute"/>
            <person name="Kuo A."/>
            <person name="Zuccaro A."/>
            <person name="Kohler A."/>
            <person name="Nagy L.G."/>
            <person name="Floudas D."/>
            <person name="Copeland A."/>
            <person name="Barry K.W."/>
            <person name="Cichocki N."/>
            <person name="Veneault-Fourrey C."/>
            <person name="LaButti K."/>
            <person name="Lindquist E.A."/>
            <person name="Lipzen A."/>
            <person name="Lundell T."/>
            <person name="Morin E."/>
            <person name="Murat C."/>
            <person name="Sun H."/>
            <person name="Tunlid A."/>
            <person name="Henrissat B."/>
            <person name="Grigoriev I.V."/>
            <person name="Hibbett D.S."/>
            <person name="Martin F."/>
            <person name="Nordberg H.P."/>
            <person name="Cantor M.N."/>
            <person name="Hua S.X."/>
        </authorList>
    </citation>
    <scope>NUCLEOTIDE SEQUENCE [LARGE SCALE GENOMIC DNA]</scope>
    <source>
        <strain evidence="1 2">MAFF 305830</strain>
    </source>
</reference>
<dbReference type="PANTHER" id="PTHR14614">
    <property type="entry name" value="HEPATOCELLULAR CARCINOMA-ASSOCIATED ANTIGEN"/>
    <property type="match status" value="1"/>
</dbReference>
<accession>A0A0C2WYP7</accession>